<protein>
    <recommendedName>
        <fullName evidence="3">Phasin domain-containing protein</fullName>
    </recommendedName>
</protein>
<evidence type="ECO:0008006" key="3">
    <source>
        <dbReference type="Google" id="ProtNLM"/>
    </source>
</evidence>
<keyword evidence="2" id="KW-1185">Reference proteome</keyword>
<sequence>MLNVPWQTSYRTMLEAQKIMGEAFIRELDVLGAAQTGYGKGLEDMLSCRRPQDLPAAYASLMTVLLEAMARHAEVSAAYASRLRQCCGTLAETRARN</sequence>
<organism evidence="1 2">
    <name type="scientific">Teichococcus aestuarii</name>
    <dbReference type="NCBI Taxonomy" id="568898"/>
    <lineage>
        <taxon>Bacteria</taxon>
        <taxon>Pseudomonadati</taxon>
        <taxon>Pseudomonadota</taxon>
        <taxon>Alphaproteobacteria</taxon>
        <taxon>Acetobacterales</taxon>
        <taxon>Roseomonadaceae</taxon>
        <taxon>Roseomonas</taxon>
    </lineage>
</organism>
<evidence type="ECO:0000313" key="2">
    <source>
        <dbReference type="Proteomes" id="UP000245048"/>
    </source>
</evidence>
<dbReference type="EMBL" id="PDOA01000020">
    <property type="protein sequence ID" value="PWC27014.1"/>
    <property type="molecule type" value="Genomic_DNA"/>
</dbReference>
<comment type="caution">
    <text evidence="1">The sequence shown here is derived from an EMBL/GenBank/DDBJ whole genome shotgun (WGS) entry which is preliminary data.</text>
</comment>
<dbReference type="Proteomes" id="UP000245048">
    <property type="component" value="Unassembled WGS sequence"/>
</dbReference>
<accession>A0A2U1UZD3</accession>
<gene>
    <name evidence="1" type="ORF">CR165_20210</name>
</gene>
<evidence type="ECO:0000313" key="1">
    <source>
        <dbReference type="EMBL" id="PWC27014.1"/>
    </source>
</evidence>
<dbReference type="AlphaFoldDB" id="A0A2U1UZD3"/>
<name>A0A2U1UZD3_9PROT</name>
<reference evidence="2" key="1">
    <citation type="submission" date="2017-10" db="EMBL/GenBank/DDBJ databases">
        <authorList>
            <person name="Toshchakov S.V."/>
            <person name="Goeva M.A."/>
        </authorList>
    </citation>
    <scope>NUCLEOTIDE SEQUENCE [LARGE SCALE GENOMIC DNA]</scope>
    <source>
        <strain evidence="2">JR1/69-1-13</strain>
    </source>
</reference>
<proteinExistence type="predicted"/>